<dbReference type="GeneID" id="66053779"/>
<reference evidence="1 2" key="1">
    <citation type="journal article" date="2007" name="Science">
        <title>The Chlamydomonas genome reveals the evolution of key animal and plant functions.</title>
        <authorList>
            <person name="Merchant S.S."/>
            <person name="Prochnik S.E."/>
            <person name="Vallon O."/>
            <person name="Harris E.H."/>
            <person name="Karpowicz S.J."/>
            <person name="Witman G.B."/>
            <person name="Terry A."/>
            <person name="Salamov A."/>
            <person name="Fritz-Laylin L.K."/>
            <person name="Marechal-Drouard L."/>
            <person name="Marshall W.F."/>
            <person name="Qu L.H."/>
            <person name="Nelson D.R."/>
            <person name="Sanderfoot A.A."/>
            <person name="Spalding M.H."/>
            <person name="Kapitonov V.V."/>
            <person name="Ren Q."/>
            <person name="Ferris P."/>
            <person name="Lindquist E."/>
            <person name="Shapiro H."/>
            <person name="Lucas S.M."/>
            <person name="Grimwood J."/>
            <person name="Schmutz J."/>
            <person name="Cardol P."/>
            <person name="Cerutti H."/>
            <person name="Chanfreau G."/>
            <person name="Chen C.L."/>
            <person name="Cognat V."/>
            <person name="Croft M.T."/>
            <person name="Dent R."/>
            <person name="Dutcher S."/>
            <person name="Fernandez E."/>
            <person name="Fukuzawa H."/>
            <person name="Gonzalez-Ballester D."/>
            <person name="Gonzalez-Halphen D."/>
            <person name="Hallmann A."/>
            <person name="Hanikenne M."/>
            <person name="Hippler M."/>
            <person name="Inwood W."/>
            <person name="Jabbari K."/>
            <person name="Kalanon M."/>
            <person name="Kuras R."/>
            <person name="Lefebvre P.A."/>
            <person name="Lemaire S.D."/>
            <person name="Lobanov A.V."/>
            <person name="Lohr M."/>
            <person name="Manuell A."/>
            <person name="Meier I."/>
            <person name="Mets L."/>
            <person name="Mittag M."/>
            <person name="Mittelmeier T."/>
            <person name="Moroney J.V."/>
            <person name="Moseley J."/>
            <person name="Napoli C."/>
            <person name="Nedelcu A.M."/>
            <person name="Niyogi K."/>
            <person name="Novoselov S.V."/>
            <person name="Paulsen I.T."/>
            <person name="Pazour G."/>
            <person name="Purton S."/>
            <person name="Ral J.P."/>
            <person name="Riano-Pachon D.M."/>
            <person name="Riekhof W."/>
            <person name="Rymarquis L."/>
            <person name="Schroda M."/>
            <person name="Stern D."/>
            <person name="Umen J."/>
            <person name="Willows R."/>
            <person name="Wilson N."/>
            <person name="Zimmer S.L."/>
            <person name="Allmer J."/>
            <person name="Balk J."/>
            <person name="Bisova K."/>
            <person name="Chen C.J."/>
            <person name="Elias M."/>
            <person name="Gendler K."/>
            <person name="Hauser C."/>
            <person name="Lamb M.R."/>
            <person name="Ledford H."/>
            <person name="Long J.C."/>
            <person name="Minagawa J."/>
            <person name="Page M.D."/>
            <person name="Pan J."/>
            <person name="Pootakham W."/>
            <person name="Roje S."/>
            <person name="Rose A."/>
            <person name="Stahlberg E."/>
            <person name="Terauchi A.M."/>
            <person name="Yang P."/>
            <person name="Ball S."/>
            <person name="Bowler C."/>
            <person name="Dieckmann C.L."/>
            <person name="Gladyshev V.N."/>
            <person name="Green P."/>
            <person name="Jorgensen R."/>
            <person name="Mayfield S."/>
            <person name="Mueller-Roeber B."/>
            <person name="Rajamani S."/>
            <person name="Sayre R.T."/>
            <person name="Brokstein P."/>
            <person name="Dubchak I."/>
            <person name="Goodstein D."/>
            <person name="Hornick L."/>
            <person name="Huang Y.W."/>
            <person name="Jhaveri J."/>
            <person name="Luo Y."/>
            <person name="Martinez D."/>
            <person name="Ngau W.C."/>
            <person name="Otillar B."/>
            <person name="Poliakov A."/>
            <person name="Porter A."/>
            <person name="Szajkowski L."/>
            <person name="Werner G."/>
            <person name="Zhou K."/>
            <person name="Grigoriev I.V."/>
            <person name="Rokhsar D.S."/>
            <person name="Grossman A.R."/>
        </authorList>
    </citation>
    <scope>NUCLEOTIDE SEQUENCE [LARGE SCALE GENOMIC DNA]</scope>
    <source>
        <strain evidence="2">CC-503</strain>
    </source>
</reference>
<evidence type="ECO:0000313" key="2">
    <source>
        <dbReference type="Proteomes" id="UP000006906"/>
    </source>
</evidence>
<name>A0A2K3DPW9_CHLRE</name>
<sequence>MGGGECDYGTSLPSAADVVALLADHDEAPSPGTTFEAVLQQALWDLLEVAERADAELVRALWAGPF</sequence>
<proteinExistence type="predicted"/>
<dbReference type="Gramene" id="PNW82570">
    <property type="protein sequence ID" value="PNW82570"/>
    <property type="gene ID" value="CHLRE_06g284376v5"/>
</dbReference>
<evidence type="ECO:0000313" key="1">
    <source>
        <dbReference type="EMBL" id="PNW82570.1"/>
    </source>
</evidence>
<keyword evidence="2" id="KW-1185">Reference proteome</keyword>
<gene>
    <name evidence="1" type="ORF">CHLRE_06g284376v5</name>
</gene>
<dbReference type="AlphaFoldDB" id="A0A2K3DPW9"/>
<dbReference type="Proteomes" id="UP000006906">
    <property type="component" value="Chromosome 6"/>
</dbReference>
<dbReference type="InParanoid" id="A0A2K3DPW9"/>
<accession>A0A2K3DPW9</accession>
<dbReference type="PaxDb" id="3055-EDO95948"/>
<dbReference type="RefSeq" id="XP_042924019.1">
    <property type="nucleotide sequence ID" value="XM_043063313.1"/>
</dbReference>
<protein>
    <submittedName>
        <fullName evidence="1">Uncharacterized protein</fullName>
    </submittedName>
</protein>
<dbReference type="KEGG" id="cre:CHLRE_06g284376v5"/>
<dbReference type="EMBL" id="CM008967">
    <property type="protein sequence ID" value="PNW82570.1"/>
    <property type="molecule type" value="Genomic_DNA"/>
</dbReference>
<organism evidence="1 2">
    <name type="scientific">Chlamydomonas reinhardtii</name>
    <name type="common">Chlamydomonas smithii</name>
    <dbReference type="NCBI Taxonomy" id="3055"/>
    <lineage>
        <taxon>Eukaryota</taxon>
        <taxon>Viridiplantae</taxon>
        <taxon>Chlorophyta</taxon>
        <taxon>core chlorophytes</taxon>
        <taxon>Chlorophyceae</taxon>
        <taxon>CS clade</taxon>
        <taxon>Chlamydomonadales</taxon>
        <taxon>Chlamydomonadaceae</taxon>
        <taxon>Chlamydomonas</taxon>
    </lineage>
</organism>